<dbReference type="CDD" id="cd19543">
    <property type="entry name" value="DCL_NRPS"/>
    <property type="match status" value="1"/>
</dbReference>
<evidence type="ECO:0000313" key="8">
    <source>
        <dbReference type="EMBL" id="CAM56770.1"/>
    </source>
</evidence>
<dbReference type="Gene3D" id="3.30.559.10">
    <property type="entry name" value="Chloramphenicol acetyltransferase-like domain"/>
    <property type="match status" value="7"/>
</dbReference>
<dbReference type="FunFam" id="3.30.300.30:FF:000010">
    <property type="entry name" value="Enterobactin synthetase component F"/>
    <property type="match status" value="6"/>
</dbReference>
<dbReference type="NCBIfam" id="NF004282">
    <property type="entry name" value="PRK05691.1"/>
    <property type="match status" value="6"/>
</dbReference>
<evidence type="ECO:0000256" key="2">
    <source>
        <dbReference type="ARBA" id="ARBA00006432"/>
    </source>
</evidence>
<dbReference type="FunFam" id="2.30.38.10:FF:000001">
    <property type="entry name" value="Non-ribosomal peptide synthetase PvdI"/>
    <property type="match status" value="6"/>
</dbReference>
<dbReference type="PROSITE" id="PS00012">
    <property type="entry name" value="PHOSPHOPANTETHEINE"/>
    <property type="match status" value="6"/>
</dbReference>
<dbReference type="GO" id="GO:0031177">
    <property type="term" value="F:phosphopantetheine binding"/>
    <property type="evidence" value="ECO:0007669"/>
    <property type="project" value="InterPro"/>
</dbReference>
<evidence type="ECO:0000256" key="1">
    <source>
        <dbReference type="ARBA" id="ARBA00001957"/>
    </source>
</evidence>
<reference evidence="8" key="1">
    <citation type="journal article" date="2005" name="Microbiology (Mosc.)">
        <title>An acyl-CoA dehydrogenase is involved in the formation of the cis3 doublebond in the acyl residue of the lipopeptide antibiotic friulimicin inActinoplanes friuliensis.</title>
        <authorList>
            <person name="Heinzelmann E."/>
            <person name="Berger S."/>
            <person name="Muller C."/>
            <person name="Hartner T."/>
            <person name="Poralla K."/>
            <person name="Wohlleben W."/>
            <person name="Schwartz D."/>
        </authorList>
    </citation>
    <scope>NUCLEOTIDE SEQUENCE</scope>
</reference>
<keyword evidence="6" id="KW-0045">Antibiotic biosynthesis</keyword>
<dbReference type="InterPro" id="IPR010071">
    <property type="entry name" value="AA_adenyl_dom"/>
</dbReference>
<dbReference type="Gene3D" id="1.10.1200.10">
    <property type="entry name" value="ACP-like"/>
    <property type="match status" value="6"/>
</dbReference>
<dbReference type="NCBIfam" id="TIGR01720">
    <property type="entry name" value="NRPS-para261"/>
    <property type="match status" value="1"/>
</dbReference>
<gene>
    <name evidence="8" type="primary">pstC</name>
</gene>
<dbReference type="PROSITE" id="PS50075">
    <property type="entry name" value="CARRIER"/>
    <property type="match status" value="6"/>
</dbReference>
<dbReference type="GO" id="GO:0003824">
    <property type="term" value="F:catalytic activity"/>
    <property type="evidence" value="ECO:0007669"/>
    <property type="project" value="InterPro"/>
</dbReference>
<feature type="domain" description="Carrier" evidence="7">
    <location>
        <begin position="6090"/>
        <end position="6164"/>
    </location>
</feature>
<dbReference type="GO" id="GO:0008610">
    <property type="term" value="P:lipid biosynthetic process"/>
    <property type="evidence" value="ECO:0007669"/>
    <property type="project" value="UniProtKB-ARBA"/>
</dbReference>
<dbReference type="Pfam" id="PF13193">
    <property type="entry name" value="AMP-binding_C"/>
    <property type="match status" value="6"/>
</dbReference>
<dbReference type="PANTHER" id="PTHR45527">
    <property type="entry name" value="NONRIBOSOMAL PEPTIDE SYNTHETASE"/>
    <property type="match status" value="1"/>
</dbReference>
<dbReference type="FunFam" id="3.30.559.10:FF:000012">
    <property type="entry name" value="Non-ribosomal peptide synthetase"/>
    <property type="match status" value="2"/>
</dbReference>
<dbReference type="SMART" id="SM00823">
    <property type="entry name" value="PKS_PP"/>
    <property type="match status" value="6"/>
</dbReference>
<feature type="domain" description="Carrier" evidence="7">
    <location>
        <begin position="951"/>
        <end position="1026"/>
    </location>
</feature>
<evidence type="ECO:0000256" key="4">
    <source>
        <dbReference type="ARBA" id="ARBA00022553"/>
    </source>
</evidence>
<dbReference type="Gene3D" id="3.30.559.30">
    <property type="entry name" value="Nonribosomal peptide synthetase, condensation domain"/>
    <property type="match status" value="7"/>
</dbReference>
<dbReference type="CDD" id="cd05930">
    <property type="entry name" value="A_NRPS"/>
    <property type="match status" value="3"/>
</dbReference>
<dbReference type="FunFam" id="3.40.50.980:FF:000001">
    <property type="entry name" value="Non-ribosomal peptide synthetase"/>
    <property type="match status" value="3"/>
</dbReference>
<dbReference type="InterPro" id="IPR009081">
    <property type="entry name" value="PP-bd_ACP"/>
</dbReference>
<dbReference type="InterPro" id="IPR045851">
    <property type="entry name" value="AMP-bd_C_sf"/>
</dbReference>
<evidence type="ECO:0000256" key="3">
    <source>
        <dbReference type="ARBA" id="ARBA00022450"/>
    </source>
</evidence>
<sequence>MSRNHRKIEDILPLTPLQEGFLFHSVYDGDDLDPYVVQVSFTIDGTLDAGVLRLAADALLRRHPNLRAAFRQRKSGDWAQLVVRDVPTPWTDVDLSGLSGAAQDEAVAEVLAADRVKRFDVSKPPLLRFTLVDLGAGRRRFVLTNHHLLLDGWSLPVLMGELLALYAARGDAGALPRVRPYRDYLTWLAARDNNAAREAWRTALAGLEEPTLVHPGAARTAVTGAEVETLLSAPETERLTAVARQHGVTLNTMVQAAWGIVLGQLTGRDDVVFGSTVSCRPPELDGVETMVGLFINTVPTRIRLHPAETAGALLTRVQGELAARTAHEHLGLAEIRRESGHTELFDTSMVFQNYPVVPAADAGSELGVGITVAAGNNREATHYPLLLIAAARDTVQLRLSYRPDLYAEPAARRIVERVARVLAQFAAGLDRPVGRLDLLTADEQRTVLREWNDTAHDVPDASLLDLFRAQVARTPDAAAVQAGPVVLSYAELDARSTRLAWALRERGAGPERFVGIALPRDAQLVVVLLAVLKTGAAYLPIDLSHPADRIAFMLADTEPALIVTTAASAAALPPAEAPLLLVDDLEPAGAAAADLPPVRLGHPAYVIYTSGSTGRPKGVVIEHRSLGAYLQWARQAYPAMSGTSLLHSPISFDLTVTALYTTLVAGGLVRVADLDERAAADGPRPTFLKGTPSVLAMLDALPDDVSPSELIMLGGELLLGEAADRWRSRHPGADLLNVYGATEATVNSVQYRLAAGTPAPAGPVPVGRPFWNTRVYVLDAGLRPVPAGVPGEAYIAGTGLARGYWRRPGLSAERFVANPFDGPGARMYRTGDVVRWNTDGQLEFVGRGDGQVKLRGYRIELGEIESVIAADDAVTQAAVLVREDRPGDKRLVAYVRGNADGLRERVAELLPDYMVPAAFVVLDVFPLTPNGKLDRRALPAPAYDLEATLRAPRNPREEVLCGLFAEVLGLESAGIDDNFFALGGHSLLATRLISRIRSVLDVEVGVRQLFETPTVAGLADALDAADPDRVRARVVAVRPRPERVPVSFAQQRLWFLHQFEGPSAAYNSPVALRLTGELDAAAMRTALADVVARHESLRTIFAEDGAGPVQIVLPPAPVELPVVRTDEESLAGELAAASRHRFDLASEIPVRAVLFALGEGEHVLLLLTHHIVSDAWSRAPLARDLATAYAARAAGNQPSWPPLPVQYADYSLWQREVLGEAELGRQLDFWKQALAGVPEELDLPADRIRPASPSHRGGRIEFTVDPELHGRLTALARDHRASLFMVLQAALATLLTRLGAGDDIPIGTPIAGRTDDALDDLVGFFVNTLVLRTDTSGDPTFAELIARVREADLAAYAHQDLPFERLVEELNPERSLARHPLFQTMLNLNNARLDEALDAIDHFAGLTARREDADTGQVKLDLAFSFAEDHGLAGALDYSTDLFDHASAQALVERLQRILETVAADASVRIGDVPVLGADEADRVLREWNATARPSRAVSLTDLFAEQVARTPDAVAVECDGRTLSYAELDRRSNQVARWLIGQGAGPERFVGVVLPRSPELIVTLLGVAKSGAAYVPVDPAYPAERIAYILEDARPVLVIDDAAVLTAAGDHDEAPVNQAGPAHPVYVIYTSGSTGRPKGVVVQHSSVGAYLLRGREVYPDAAGSALVHSSVSFDLTVTALYTPLVSGGRIVLGDLDEKAPPTTFMKVTPSHLALLEALPGEVSPSGTLVTGGEALTGEVISSWRDTHPDVALVNAYGPTEATVNCTDFTMAPGFRPGPGPVPIGRPFWNTQAYVLDERLRPVPPGVTGELYVAGVVLARGYWQRPGLTAERFVANPFGAAGTRLYRTGDRARWNADGNLVYAGRADAQVKVRGFRIELGEIEAVLTTDPAVTQAAVLVREDQPGDKRLVAYVRGSVDGLRERVAQALPDYMVPAAFVALDEFPLTPNGKLDRRALPAPEYGPTTAGRAPRNPREELLCGLFAEVLGLESAGIDNNFFALGGHSLLATRLAARVRSVLDVDVTVRQLFETPTVAGLAAALDAGRPARARITAVVPRPERLPVSFAQQRLWFLHQFEGPGAAYNSPVALRLTGVLDVPAMEAALNDVIARHESLRTVFTEDSHGPVQVVLPAARAALPVVTTDAASLPADLAAAVRHRFDLSTEIPVRAQVFSLGERENVLLVLTHHIVSDAWSRVPLARDLVTAYAARVSGDEPSWSPLPVQYADYSLWQREILGDDELDRQLGHWKQTLDGLPDQLELPTDRSRPAVASYRGERLDFDVPADLYEQVKAVARRSGASPFMVLQAALAALLTRLGAGTDIPIGTPIAGRTDEAVDDLVGVFINTLVLRTDTSGNPGFTELLARVRETDLAAYAHQDLPFERLVEELNPQRSLARHPLFQVLLTLDNTDHQGALDSLAGLPGLTAAEQVLDSAVAKFDLAFGFSDHRAGAGLRGVLEFSTDLFDRASAGLIADRFLLVLRSVLADPQAPIGAAQTLDRAESDRILTTWNDTTRPTPDLSLVELLAEQVTRTPEAIAVECDGARLTYAELDDRAARLASWLVDQGVGPERFVAVALPRSIDLLVTLLAVAKAGAGYLPLDLEYPADRLAYMLQDAQPVLVLGSGLPGATPIDDIDLTMHQPLTTTVEGLRDRASYVIYTSGSTGRPKGVVVPDAAFVNFVIDMRDRFGLTAGDRLLAVTTVGFDIAGLELFVPLLTGATVVIAPRDVVRDAAALSALIGSAGISVMQATPSLWRAVLAEDADLSALHVLVGGEALPSDLARDLHERAASVTNLYGPTETTVWSTVAEVEPGRSTIGTPIANTQVYVLDAALRPVPAGVPGEVYIAGDGVVRGYWQRPALTAQRFVANPYGTTGSRFYRTGDIGRWAADGTLEYLSRADDQVKLRGYRIELGEIEAVLAADPAVVQAAVLVREDRPGDKRLVAYVRGSADGLRERIARSLPEYMVPAAIVELDTFPLTPNGKLNRRALPAPDYGVESAGRQPRNPREELLCGLFAEVLGVESVGIDDDFFALGGHSLLATRLISRIRSVLGAEVAVRRLFETPTVAGLAATFDTNAAARTRITPAARPDRVPLSYGQRRLWFLHQFEASGATYHLPVALRLHGALDVDAMTAALGDVTDRHESLRTVFGEDADGSYQTVLAPDQARPALPVLDVAEAGLDHELDLAVQEAFDLRTQAPLRARLFRLGTDDHVLLVVVHHIAGDAWSMGPLARDLASAYAARVAGAAPSWSPLPVQYADYSLWQHDVLDESELTARWIFWRQALAELPQELDLPADRSRGTRAAHAGGRVPFELPADLSARLTAVAGETRSTLFMVLQAALATLLSKLGAGTDIPIGTPIAGRTDDALDDLVGFFVNTLVLRTDTSGDPTFAELIARVREADLAAYAHQDLPFERLVEELNPERSLARHPLFQVLLTVNNTEQVEAPALPGLTVTSRAAGTGAAKFDLSFRLTEHDGSLNGALDYRTDLFDASTAAQLVERFVRLLDTVTADPAVPLRTVSGLGADEKHRVLHEWNNTARPTRPVTLPELFTEQAARTPDAIAVECDGTTLTYAELDRRSNQVARWLVGRGAGPERFVGVVLPRSTDLVVTLLGVAKSGAAYVPVDPAYPAERIGYILDDARPVLVIDDVRALAEAGTYDTTAVNHAVPAHPVYVIYTSGSTGRPKGVVVQHSSVGAYLLRGREVYPDAAGVALLHSSVSFDLTVTALYTPLVSGGRVVLGDLTETTTTRPTFMKVTPSHLALLEALPAHVSPSGTLVTGGEALTGEVINSWRAAHPDVALVNAYGPTEATVNCTDHHVAPGEPLGAGPVPIGRPFWNTQAYVLDAALQPVSAGVTGELYVAGVVLARGYWQRPGLTAERFVANPFGAPGTRLYRTGDLVRWNADGTLVYLGRADGQVKLRGFRIELGEIEAVLTTDPAVTQAAVVVREDQPGDKRLVAYVRGSVDGLRERVAQALPDYMVPSAFVALDEFPLTPNGKLDRRALPAPDYGTAPTGRAPRNPREEVLCGLFAETLGLPAAGIDDNFFTLGGHSLLATRLISRIRSVLAVEVGVRQLFETPTVAGLAAALDGGTVAARTPVVARVRPERIPLSYAQQRLWFLHQFEGPSATYLQPMALRLSGDLDPALLRAALGDVIERHESLRTVFGEDASGPYQVVLDRAEAPLTVIESSENAVAEQLRAESRRGFDLRADLPVRATLFVLGQRDFVLLILTHHIVSDAWSRGPLARDLVTAYAARAASEAPSWSPLPVQYADYSLWQREILGDDELDRQLGHWKQALDGLPDQLELPTDRPRPAVASYRGERLDFEVPADVQEQLTTLARQSGTSPFMVLQAALATLLTRLGAGTDVPIGTPIAGRTDEAVEDLIGVFINTLVLRTDTSGNPTFTDLLARVREADLVAYAHQDLPFERLVEELNPQRSLARHPLFQVLLTLNNTDLGAVDDALTRLPGLTVTRAGTDTGTGKFDLSFAFADRPGGLAGILEFSTDLYDRGTAGLLIERFQRVLREAVQAPGAPIGEIDILGPADRARLLLDWNTTARPTPDLSLVELLAEQVARTPDAIAVECDGVHLTYAELDDRAARLASWLVDQGVGPERFVAVALPRSLDLLVTLLAVAKAGAGYLPLDLEYPADRLAYMLQDAQPVLVLGSGLPGATPIDDIDLTTQLPLTTTVEGLRDRASYVIYTSGSTGRPKGVVVPDAAFVNFVIDMRDRFGLTAGDRLLAVTTVGFDIAGLELFVPLLAGATVVIAPRDVVRDAAALSALIGSAGISVMQATPSLWRAVLAEDTDLSALHVLVGGEALPSDLARDLHTRAASVTNLYGPTETTVWSTVADVDPDRSTIGSPIANTQVYVLDAALRPVPAGVAGEVYIAGDGVVRGYWQRPGLTAQRFVANPYGTTGSRFYRTGDIGRWAADGMLEYLSRADDQVKLRGHRIELGEIEAVLAADAAVAQAAVIVREDRPGDKRLVAYVRGSADGLRDRAAAALPGYMVPAAFVELDTFPLTPNGKLDRRALPAPEYDVEGTGRRPRNPREELLCGLFAEVLGVESVGIDDDFFALGGHSLLATRLISRIRSVLGAEVAVRRLFEAPTVATLVATLDDGGAARTPVTAARERPARVPVSFAQQRLWFLRQLEGPSDAYNVPVALDLEGDLDVEALRGALADVVTRHESLRTVVVGSDEAEAYQVVLSPGQAAVTLTVEETDEADVDARVREAASYVFDISAETMLRAWLLTTAPDREELVLLTHHIASDAWSRTILVRYLVTAYVARVTGTEPAWPPLPVQYADYSLWQREVLGEAEQTRQLDFWRNTLTGLPQELDLPVDRPRGSRPSYAGARVPFEIPAELSARLTAVAGETRSTLFMVLQAALATLLSKLGAGTDIPIGTPIAGRTDDALDDLVGFFVNTLVLRTDTSGDPTFAELIARVRETDLAAYAHQDLPFERLVEELNPERSLARHPLFQTMLNLDNATPATVAELPGLTVSGRPSGTVAAKFDLSFELAERGATADGPPVLGGWLDYSTDLFDETSAARLTARFTRILAAVAADPHRRLGSIDVLDPAERRTLLADRNDTAEDFPAVAVHELVARQAARTPDAVAVTAGTTTLTYAELNAAANRLAHRLIRQGVRPEDRVAVLQERTAELVVTSLAVLKAGGVYVPLDPHQPAARSEFILRDTAAVALVTDRAPDALGFAALASVVAADSGDGTTADPDVPTAPDQLIYVMYTSGSTGTPKGVANTHANVVHLAGARYWRQGRHDRVLMHSPYAFDASTFEIWTPLLTGGRIVVAPPGRLGAPDLAAVIAEQQVTGMFVSAGLFRVLADEHPACFAGVREIWAGGDVVSPVAVRRVLDACPGTIVANEYGPTETTVFSTVNPLRAADTVPEAVVPIGAPLWNTRVYVLDERLQPVAPGVKGELYLAGAGVARGYLGRPGLTGQRFVADPFTGSGERMYRTGDVVSWDADGRLIFAGRVDDQVKLRGFRVEPGEIEAVLRQRPEVAEAAVILREDRPGDKRLVAYVVTAAAFSAHPDDLRRHVAATLPDYLVPSAVVLVDVLPLTANGKLDRAALPVPEFGGSSGRGPRDEREKVLAALFAEVLGVAEVGVDEGFFDLGGDSIMSIQLVSRARRAGLELSVREVFEHRTVEALAPVVREVGAAPVEAPGEAYGDVPLTPIIQSFLDRGGPTDQFNQSRLVQVPASLTTERLAEALQAVLDHHDALRAELHARRLTIPPPGATDARTLITRVETGEDGQEALLRTHTEAARQRLDPGAGTMLQAVWFDRGPATPGLLLLIVHHLVVDGVSWRVLVPDLAEAYQAVSAGRPPRLQPVGTSLRGWARQLTEVAASPVRAAEATWWQQVLSRDTPLLGKRPLDGERDRYDTAGHLTVTLPAAVTEQVLTTVPALFHAEVNDVLLAAFALAWARWRGGDGLLLDLEGHGREEHLVPGADLTRTIGWFTNVYPVRLDGRPDDETDAWAGGPAVGAVLKRVKEQLRAVPDKGMGYGMVRHLNPDTAPGLAGLPEPGAGFNYLGRFTTADLADAGAAEIPDWTMLGTAAGFGATDPRVPLSHAVEVNARTNDGPRGPELAASWTWATGVLTEPEVQELADLWFAALEALVAHAGRSDAGGLTVSDVSLSLLDQDEIDLLEDEWRVS</sequence>
<dbReference type="PANTHER" id="PTHR45527:SF1">
    <property type="entry name" value="FATTY ACID SYNTHASE"/>
    <property type="match status" value="1"/>
</dbReference>
<dbReference type="CDD" id="cd12116">
    <property type="entry name" value="A_NRPS_Ta1_like"/>
    <property type="match status" value="1"/>
</dbReference>
<dbReference type="SUPFAM" id="SSF47336">
    <property type="entry name" value="ACP-like"/>
    <property type="match status" value="6"/>
</dbReference>
<feature type="domain" description="Carrier" evidence="7">
    <location>
        <begin position="5040"/>
        <end position="5115"/>
    </location>
</feature>
<dbReference type="GO" id="GO:0017000">
    <property type="term" value="P:antibiotic biosynthetic process"/>
    <property type="evidence" value="ECO:0007669"/>
    <property type="project" value="UniProtKB-KW"/>
</dbReference>
<dbReference type="FunFam" id="1.10.1200.10:FF:000016">
    <property type="entry name" value="Non-ribosomal peptide synthase"/>
    <property type="match status" value="5"/>
</dbReference>
<organism evidence="8">
    <name type="scientific">Actinoplanes friuliensis</name>
    <dbReference type="NCBI Taxonomy" id="196914"/>
    <lineage>
        <taxon>Bacteria</taxon>
        <taxon>Bacillati</taxon>
        <taxon>Actinomycetota</taxon>
        <taxon>Actinomycetes</taxon>
        <taxon>Micromonosporales</taxon>
        <taxon>Micromonosporaceae</taxon>
        <taxon>Actinoplanes</taxon>
    </lineage>
</organism>
<dbReference type="InterPro" id="IPR006162">
    <property type="entry name" value="Ppantetheine_attach_site"/>
</dbReference>
<dbReference type="GO" id="GO:0005829">
    <property type="term" value="C:cytosol"/>
    <property type="evidence" value="ECO:0007669"/>
    <property type="project" value="TreeGrafter"/>
</dbReference>
<dbReference type="Pfam" id="PF00668">
    <property type="entry name" value="Condensation"/>
    <property type="match status" value="7"/>
</dbReference>
<dbReference type="SUPFAM" id="SSF52777">
    <property type="entry name" value="CoA-dependent acyltransferases"/>
    <property type="match status" value="14"/>
</dbReference>
<feature type="domain" description="Carrier" evidence="7">
    <location>
        <begin position="1969"/>
        <end position="2044"/>
    </location>
</feature>
<evidence type="ECO:0000256" key="5">
    <source>
        <dbReference type="ARBA" id="ARBA00022737"/>
    </source>
</evidence>
<dbReference type="Pfam" id="PF00501">
    <property type="entry name" value="AMP-binding"/>
    <property type="match status" value="6"/>
</dbReference>
<accession>A3KFG5</accession>
<name>A3KFG5_9ACTN</name>
<dbReference type="InterPro" id="IPR020845">
    <property type="entry name" value="AMP-binding_CS"/>
</dbReference>
<keyword evidence="5" id="KW-0677">Repeat</keyword>
<dbReference type="EMBL" id="AJ488769">
    <property type="protein sequence ID" value="CAM56770.1"/>
    <property type="molecule type" value="Genomic_DNA"/>
</dbReference>
<dbReference type="CDD" id="cd12117">
    <property type="entry name" value="A_NRPS_Srf_like"/>
    <property type="match status" value="1"/>
</dbReference>
<dbReference type="Gene3D" id="3.40.50.980">
    <property type="match status" value="12"/>
</dbReference>
<dbReference type="InterPro" id="IPR000873">
    <property type="entry name" value="AMP-dep_synth/lig_dom"/>
</dbReference>
<dbReference type="NCBIfam" id="NF003417">
    <property type="entry name" value="PRK04813.1"/>
    <property type="match status" value="6"/>
</dbReference>
<dbReference type="SUPFAM" id="SSF56801">
    <property type="entry name" value="Acetyl-CoA synthetase-like"/>
    <property type="match status" value="6"/>
</dbReference>
<dbReference type="InterPro" id="IPR020806">
    <property type="entry name" value="PKS_PP-bd"/>
</dbReference>
<protein>
    <submittedName>
        <fullName evidence="8">PstC protein</fullName>
    </submittedName>
</protein>
<dbReference type="GO" id="GO:0072330">
    <property type="term" value="P:monocarboxylic acid biosynthetic process"/>
    <property type="evidence" value="ECO:0007669"/>
    <property type="project" value="UniProtKB-ARBA"/>
</dbReference>
<dbReference type="PROSITE" id="PS00455">
    <property type="entry name" value="AMP_BINDING"/>
    <property type="match status" value="6"/>
</dbReference>
<feature type="domain" description="Carrier" evidence="7">
    <location>
        <begin position="4013"/>
        <end position="4088"/>
    </location>
</feature>
<dbReference type="InterPro" id="IPR025110">
    <property type="entry name" value="AMP-bd_C"/>
</dbReference>
<comment type="similarity">
    <text evidence="2">Belongs to the ATP-dependent AMP-binding enzyme family.</text>
</comment>
<dbReference type="SMART" id="SM01294">
    <property type="entry name" value="PKS_PP_betabranch"/>
    <property type="match status" value="1"/>
</dbReference>
<dbReference type="NCBIfam" id="TIGR01733">
    <property type="entry name" value="AA-adenyl-dom"/>
    <property type="match status" value="6"/>
</dbReference>
<comment type="cofactor">
    <cofactor evidence="1">
        <name>pantetheine 4'-phosphate</name>
        <dbReference type="ChEBI" id="CHEBI:47942"/>
    </cofactor>
</comment>
<dbReference type="GO" id="GO:0044550">
    <property type="term" value="P:secondary metabolite biosynthetic process"/>
    <property type="evidence" value="ECO:0007669"/>
    <property type="project" value="UniProtKB-ARBA"/>
</dbReference>
<dbReference type="InterPro" id="IPR023213">
    <property type="entry name" value="CAT-like_dom_sf"/>
</dbReference>
<dbReference type="Pfam" id="PF00550">
    <property type="entry name" value="PP-binding"/>
    <property type="match status" value="6"/>
</dbReference>
<dbReference type="CDD" id="cd19540">
    <property type="entry name" value="LCL_NRPS-like"/>
    <property type="match status" value="5"/>
</dbReference>
<feature type="domain" description="Carrier" evidence="7">
    <location>
        <begin position="2998"/>
        <end position="3073"/>
    </location>
</feature>
<dbReference type="InterPro" id="IPR036736">
    <property type="entry name" value="ACP-like_sf"/>
</dbReference>
<dbReference type="Gene3D" id="2.30.38.10">
    <property type="entry name" value="Luciferase, Domain 3"/>
    <property type="match status" value="6"/>
</dbReference>
<keyword evidence="4" id="KW-0597">Phosphoprotein</keyword>
<dbReference type="FunFam" id="1.10.1200.10:FF:000005">
    <property type="entry name" value="Nonribosomal peptide synthetase 1"/>
    <property type="match status" value="1"/>
</dbReference>
<proteinExistence type="inferred from homology"/>
<dbReference type="FunFam" id="3.40.50.12780:FF:000012">
    <property type="entry name" value="Non-ribosomal peptide synthetase"/>
    <property type="match status" value="3"/>
</dbReference>
<dbReference type="InterPro" id="IPR010060">
    <property type="entry name" value="NRPS_synth"/>
</dbReference>
<dbReference type="GO" id="GO:0043041">
    <property type="term" value="P:amino acid activation for nonribosomal peptide biosynthetic process"/>
    <property type="evidence" value="ECO:0007669"/>
    <property type="project" value="TreeGrafter"/>
</dbReference>
<dbReference type="FunFam" id="3.30.559.30:FF:000001">
    <property type="entry name" value="Non-ribosomal peptide synthetase"/>
    <property type="match status" value="1"/>
</dbReference>
<evidence type="ECO:0000256" key="6">
    <source>
        <dbReference type="ARBA" id="ARBA00023194"/>
    </source>
</evidence>
<evidence type="ECO:0000259" key="7">
    <source>
        <dbReference type="PROSITE" id="PS50075"/>
    </source>
</evidence>
<dbReference type="Gene3D" id="3.30.300.30">
    <property type="match status" value="6"/>
</dbReference>
<dbReference type="InterPro" id="IPR001242">
    <property type="entry name" value="Condensation_dom"/>
</dbReference>
<keyword evidence="3" id="KW-0596">Phosphopantetheine</keyword>